<feature type="binding site" evidence="14">
    <location>
        <position position="143"/>
    </location>
    <ligand>
        <name>Mg(2+)</name>
        <dbReference type="ChEBI" id="CHEBI:18420"/>
        <label>2</label>
    </ligand>
</feature>
<evidence type="ECO:0000256" key="2">
    <source>
        <dbReference type="ARBA" id="ARBA00001936"/>
    </source>
</evidence>
<evidence type="ECO:0000256" key="5">
    <source>
        <dbReference type="ARBA" id="ARBA00005520"/>
    </source>
</evidence>
<dbReference type="PANTHER" id="PTHR21327:SF34">
    <property type="entry name" value="3,4-DIHYDROXY-2-BUTANONE 4-PHOSPHATE SYNTHASE"/>
    <property type="match status" value="1"/>
</dbReference>
<evidence type="ECO:0000256" key="14">
    <source>
        <dbReference type="HAMAP-Rule" id="MF_00180"/>
    </source>
</evidence>
<gene>
    <name evidence="14" type="primary">ribB</name>
    <name evidence="16" type="ORF">A9404_06520</name>
</gene>
<dbReference type="Gene3D" id="3.90.870.10">
    <property type="entry name" value="DHBP synthase"/>
    <property type="match status" value="1"/>
</dbReference>
<dbReference type="GO" id="GO:0030145">
    <property type="term" value="F:manganese ion binding"/>
    <property type="evidence" value="ECO:0007669"/>
    <property type="project" value="UniProtKB-UniRule"/>
</dbReference>
<evidence type="ECO:0000256" key="1">
    <source>
        <dbReference type="ARBA" id="ARBA00000141"/>
    </source>
</evidence>
<keyword evidence="9 14" id="KW-0686">Riboflavin biosynthesis</keyword>
<dbReference type="InterPro" id="IPR032677">
    <property type="entry name" value="GTP_cyclohydro_II"/>
</dbReference>
<evidence type="ECO:0000256" key="11">
    <source>
        <dbReference type="ARBA" id="ARBA00022842"/>
    </source>
</evidence>
<dbReference type="RefSeq" id="WP_066099444.1">
    <property type="nucleotide sequence ID" value="NZ_CP016027.1"/>
</dbReference>
<comment type="cofactor">
    <cofactor evidence="14">
        <name>Mg(2+)</name>
        <dbReference type="ChEBI" id="CHEBI:18420"/>
    </cofactor>
    <cofactor evidence="14">
        <name>Mn(2+)</name>
        <dbReference type="ChEBI" id="CHEBI:29035"/>
    </cofactor>
    <text evidence="14">Binds 2 divalent metal cations per subunit. Magnesium or manganese.</text>
</comment>
<organism evidence="16 17">
    <name type="scientific">Halothiobacillus diazotrophicus</name>
    <dbReference type="NCBI Taxonomy" id="1860122"/>
    <lineage>
        <taxon>Bacteria</taxon>
        <taxon>Pseudomonadati</taxon>
        <taxon>Pseudomonadota</taxon>
        <taxon>Gammaproteobacteria</taxon>
        <taxon>Chromatiales</taxon>
        <taxon>Halothiobacillaceae</taxon>
        <taxon>Halothiobacillus</taxon>
    </lineage>
</organism>
<comment type="catalytic activity">
    <reaction evidence="1 14">
        <text>D-ribulose 5-phosphate = (2S)-2-hydroxy-3-oxobutyl phosphate + formate + H(+)</text>
        <dbReference type="Rhea" id="RHEA:18457"/>
        <dbReference type="ChEBI" id="CHEBI:15378"/>
        <dbReference type="ChEBI" id="CHEBI:15740"/>
        <dbReference type="ChEBI" id="CHEBI:58121"/>
        <dbReference type="ChEBI" id="CHEBI:58830"/>
        <dbReference type="EC" id="4.1.99.12"/>
    </reaction>
</comment>
<comment type="subunit">
    <text evidence="14">Homodimer.</text>
</comment>
<dbReference type="GO" id="GO:0000287">
    <property type="term" value="F:magnesium ion binding"/>
    <property type="evidence" value="ECO:0007669"/>
    <property type="project" value="UniProtKB-UniRule"/>
</dbReference>
<evidence type="ECO:0000256" key="8">
    <source>
        <dbReference type="ARBA" id="ARBA00018836"/>
    </source>
</evidence>
<dbReference type="PIRSF" id="PIRSF001259">
    <property type="entry name" value="RibA"/>
    <property type="match status" value="1"/>
</dbReference>
<comment type="similarity">
    <text evidence="5">In the N-terminal section; belongs to the DHBP synthase family.</text>
</comment>
<dbReference type="GO" id="GO:0009231">
    <property type="term" value="P:riboflavin biosynthetic process"/>
    <property type="evidence" value="ECO:0007669"/>
    <property type="project" value="UniProtKB-UniRule"/>
</dbReference>
<dbReference type="KEGG" id="haz:A9404_06520"/>
<dbReference type="SUPFAM" id="SSF142695">
    <property type="entry name" value="RibA-like"/>
    <property type="match status" value="1"/>
</dbReference>
<keyword evidence="12 14" id="KW-0464">Manganese</keyword>
<evidence type="ECO:0000256" key="7">
    <source>
        <dbReference type="ARBA" id="ARBA00012153"/>
    </source>
</evidence>
<sequence>MSFSPIDDILDDLAAGRMVIIVDDEDRENEGDLLMLAEKVRPEDVNFMARFGRGLICLTLTEARCNQLKLPLMVSQNREAFATAFTMSIEAATGVTTGISAADRARTIQVAVAEDAKPTDIVQPGHVFPLMARPGGVLTRAGHTEAGIDLARLAGAREPAAVIVEILNDDGSMARRPDLERFAETHGLKIGSIEDLIRYRMKHERSIERVAETPLVTKQGAFRVMAYRDHSTGQTHLAVVRGHPGPDHPVAVRVHVHHPVCDLLEPQDVDCGWPLSDVLTRLGQMSEGVAIILRPTIDEQDVLQQLRDWQAQADSQGANPNQVAPMRSKAPVDHVRTYGVGAQILKDLGVQRMRVMSAPKRFHALAGYGLEVVDYIYDEAADVAVGEMQ</sequence>
<dbReference type="Pfam" id="PF00925">
    <property type="entry name" value="GTP_cyclohydro2"/>
    <property type="match status" value="1"/>
</dbReference>
<evidence type="ECO:0000256" key="12">
    <source>
        <dbReference type="ARBA" id="ARBA00023211"/>
    </source>
</evidence>
<dbReference type="InterPro" id="IPR000422">
    <property type="entry name" value="DHBP_synthase_RibB"/>
</dbReference>
<evidence type="ECO:0000256" key="9">
    <source>
        <dbReference type="ARBA" id="ARBA00022619"/>
    </source>
</evidence>
<dbReference type="Pfam" id="PF00926">
    <property type="entry name" value="DHBP_synthase"/>
    <property type="match status" value="1"/>
</dbReference>
<comment type="similarity">
    <text evidence="6">In the C-terminal section; belongs to the GTP cyclohydrolase II family.</text>
</comment>
<feature type="binding site" evidence="14">
    <location>
        <position position="32"/>
    </location>
    <ligand>
        <name>D-ribulose 5-phosphate</name>
        <dbReference type="ChEBI" id="CHEBI:58121"/>
    </ligand>
</feature>
<evidence type="ECO:0000256" key="13">
    <source>
        <dbReference type="ARBA" id="ARBA00023239"/>
    </source>
</evidence>
<keyword evidence="13 14" id="KW-0456">Lyase</keyword>
<dbReference type="STRING" id="1860122.A9404_06520"/>
<dbReference type="PANTHER" id="PTHR21327">
    <property type="entry name" value="GTP CYCLOHYDROLASE II-RELATED"/>
    <property type="match status" value="1"/>
</dbReference>
<comment type="pathway">
    <text evidence="4 14">Cofactor biosynthesis; riboflavin biosynthesis; 2-hydroxy-3-oxobutyl phosphate from D-ribulose 5-phosphate: step 1/1.</text>
</comment>
<reference evidence="16 17" key="1">
    <citation type="submission" date="2016-06" db="EMBL/GenBank/DDBJ databases">
        <title>Insight into the functional genes involving in sulfur oxidation in Pearl River water.</title>
        <authorList>
            <person name="Luo J."/>
            <person name="Tan X."/>
            <person name="Lin W."/>
        </authorList>
    </citation>
    <scope>NUCLEOTIDE SEQUENCE [LARGE SCALE GENOMIC DNA]</scope>
    <source>
        <strain evidence="16 17">LS2</strain>
    </source>
</reference>
<evidence type="ECO:0000256" key="3">
    <source>
        <dbReference type="ARBA" id="ARBA00002284"/>
    </source>
</evidence>
<feature type="binding site" evidence="14">
    <location>
        <position position="28"/>
    </location>
    <ligand>
        <name>Mg(2+)</name>
        <dbReference type="ChEBI" id="CHEBI:18420"/>
        <label>1</label>
    </ligand>
</feature>
<proteinExistence type="inferred from homology"/>
<dbReference type="SUPFAM" id="SSF55821">
    <property type="entry name" value="YrdC/RibB"/>
    <property type="match status" value="1"/>
</dbReference>
<dbReference type="EC" id="4.1.99.12" evidence="7 14"/>
<accession>A0A191ZGV4</accession>
<feature type="site" description="Essential for catalytic activity" evidence="14">
    <location>
        <position position="165"/>
    </location>
</feature>
<dbReference type="UniPathway" id="UPA00275">
    <property type="reaction ID" value="UER00399"/>
</dbReference>
<evidence type="ECO:0000256" key="4">
    <source>
        <dbReference type="ARBA" id="ARBA00004904"/>
    </source>
</evidence>
<feature type="binding site" evidence="14">
    <location>
        <position position="28"/>
    </location>
    <ligand>
        <name>Mg(2+)</name>
        <dbReference type="ChEBI" id="CHEBI:18420"/>
        <label>2</label>
    </ligand>
</feature>
<feature type="domain" description="GTP cyclohydrolase II" evidence="15">
    <location>
        <begin position="208"/>
        <end position="376"/>
    </location>
</feature>
<evidence type="ECO:0000256" key="6">
    <source>
        <dbReference type="ARBA" id="ARBA00008976"/>
    </source>
</evidence>
<comment type="function">
    <text evidence="3 14">Catalyzes the conversion of D-ribulose 5-phosphate to formate and 3,4-dihydroxy-2-butanone 4-phosphate.</text>
</comment>
<comment type="cofactor">
    <cofactor evidence="2">
        <name>Mn(2+)</name>
        <dbReference type="ChEBI" id="CHEBI:29035"/>
    </cofactor>
</comment>
<evidence type="ECO:0000313" key="17">
    <source>
        <dbReference type="Proteomes" id="UP000078596"/>
    </source>
</evidence>
<dbReference type="InterPro" id="IPR036144">
    <property type="entry name" value="RibA-like_sf"/>
</dbReference>
<protein>
    <recommendedName>
        <fullName evidence="8 14">3,4-dihydroxy-2-butanone 4-phosphate synthase</fullName>
        <shortName evidence="14">DHBP synthase</shortName>
        <ecNumber evidence="7 14">4.1.99.12</ecNumber>
    </recommendedName>
</protein>
<dbReference type="NCBIfam" id="NF010626">
    <property type="entry name" value="PRK14019.1"/>
    <property type="match status" value="1"/>
</dbReference>
<dbReference type="Proteomes" id="UP000078596">
    <property type="component" value="Chromosome"/>
</dbReference>
<dbReference type="GO" id="GO:0005829">
    <property type="term" value="C:cytosol"/>
    <property type="evidence" value="ECO:0007669"/>
    <property type="project" value="TreeGrafter"/>
</dbReference>
<dbReference type="EMBL" id="CP016027">
    <property type="protein sequence ID" value="ANJ67082.1"/>
    <property type="molecule type" value="Genomic_DNA"/>
</dbReference>
<dbReference type="Gene3D" id="3.40.50.10990">
    <property type="entry name" value="GTP cyclohydrolase II"/>
    <property type="match status" value="1"/>
</dbReference>
<evidence type="ECO:0000256" key="10">
    <source>
        <dbReference type="ARBA" id="ARBA00022723"/>
    </source>
</evidence>
<evidence type="ECO:0000259" key="15">
    <source>
        <dbReference type="Pfam" id="PF00925"/>
    </source>
</evidence>
<feature type="binding site" evidence="14">
    <location>
        <begin position="140"/>
        <end position="144"/>
    </location>
    <ligand>
        <name>D-ribulose 5-phosphate</name>
        <dbReference type="ChEBI" id="CHEBI:58121"/>
    </ligand>
</feature>
<feature type="site" description="Essential for catalytic activity" evidence="14">
    <location>
        <position position="126"/>
    </location>
</feature>
<keyword evidence="17" id="KW-1185">Reference proteome</keyword>
<name>A0A191ZGV4_9GAMM</name>
<dbReference type="NCBIfam" id="TIGR00506">
    <property type="entry name" value="ribB"/>
    <property type="match status" value="1"/>
</dbReference>
<dbReference type="GO" id="GO:0008686">
    <property type="term" value="F:3,4-dihydroxy-2-butanone-4-phosphate synthase activity"/>
    <property type="evidence" value="ECO:0007669"/>
    <property type="project" value="UniProtKB-UniRule"/>
</dbReference>
<keyword evidence="10 14" id="KW-0479">Metal-binding</keyword>
<dbReference type="HAMAP" id="MF_00180">
    <property type="entry name" value="RibB"/>
    <property type="match status" value="1"/>
</dbReference>
<evidence type="ECO:0000313" key="16">
    <source>
        <dbReference type="EMBL" id="ANJ67082.1"/>
    </source>
</evidence>
<keyword evidence="11 14" id="KW-0460">Magnesium</keyword>
<dbReference type="InterPro" id="IPR017945">
    <property type="entry name" value="DHBP_synth_RibB-like_a/b_dom"/>
</dbReference>
<dbReference type="GO" id="GO:0003935">
    <property type="term" value="F:GTP cyclohydrolase II activity"/>
    <property type="evidence" value="ECO:0007669"/>
    <property type="project" value="TreeGrafter"/>
</dbReference>
<dbReference type="FunFam" id="3.90.870.10:FF:000001">
    <property type="entry name" value="Riboflavin biosynthesis protein RibBA"/>
    <property type="match status" value="1"/>
</dbReference>
<dbReference type="AlphaFoldDB" id="A0A191ZGV4"/>
<dbReference type="OrthoDB" id="9793111at2"/>
<comment type="similarity">
    <text evidence="14">Belongs to the DHBP synthase family.</text>
</comment>
<feature type="binding site" evidence="14">
    <location>
        <begin position="27"/>
        <end position="28"/>
    </location>
    <ligand>
        <name>D-ribulose 5-phosphate</name>
        <dbReference type="ChEBI" id="CHEBI:58121"/>
    </ligand>
</feature>